<evidence type="ECO:0000256" key="11">
    <source>
        <dbReference type="ARBA" id="ARBA00066468"/>
    </source>
</evidence>
<dbReference type="OrthoDB" id="9807456at2"/>
<evidence type="ECO:0000256" key="13">
    <source>
        <dbReference type="ARBA" id="ARBA00075987"/>
    </source>
</evidence>
<evidence type="ECO:0000256" key="12">
    <source>
        <dbReference type="ARBA" id="ARBA00071289"/>
    </source>
</evidence>
<dbReference type="CDD" id="cd00515">
    <property type="entry name" value="HAM1"/>
    <property type="match status" value="1"/>
</dbReference>
<keyword evidence="4" id="KW-0479">Metal-binding</keyword>
<evidence type="ECO:0000256" key="4">
    <source>
        <dbReference type="ARBA" id="ARBA00022723"/>
    </source>
</evidence>
<name>A0A0H5DMT0_9BACT</name>
<evidence type="ECO:0000256" key="16">
    <source>
        <dbReference type="ARBA" id="ARBA00083635"/>
    </source>
</evidence>
<dbReference type="PANTHER" id="PTHR11067">
    <property type="entry name" value="INOSINE TRIPHOSPHATE PYROPHOSPHATASE/HAM1 PROTEIN"/>
    <property type="match status" value="1"/>
</dbReference>
<dbReference type="GO" id="GO:0009117">
    <property type="term" value="P:nucleotide metabolic process"/>
    <property type="evidence" value="ECO:0007669"/>
    <property type="project" value="UniProtKB-KW"/>
</dbReference>
<evidence type="ECO:0000256" key="7">
    <source>
        <dbReference type="ARBA" id="ARBA00022842"/>
    </source>
</evidence>
<keyword evidence="6 17" id="KW-0378">Hydrolase</keyword>
<protein>
    <recommendedName>
        <fullName evidence="12">dITP/XTP pyrophosphatase</fullName>
        <ecNumber evidence="11">3.6.1.66</ecNumber>
    </recommendedName>
    <alternativeName>
        <fullName evidence="13">Non-canonical purine NTP pyrophosphatase</fullName>
    </alternativeName>
    <alternativeName>
        <fullName evidence="14">Non-standard purine NTP pyrophosphatase</fullName>
    </alternativeName>
    <alternativeName>
        <fullName evidence="16">Nucleoside-triphosphate diphosphatase</fullName>
    </alternativeName>
    <alternativeName>
        <fullName evidence="15">Nucleoside-triphosphate pyrophosphatase</fullName>
    </alternativeName>
</protein>
<dbReference type="Gene3D" id="3.90.950.10">
    <property type="match status" value="1"/>
</dbReference>
<dbReference type="EC" id="3.6.1.66" evidence="11"/>
<dbReference type="GO" id="GO:0036222">
    <property type="term" value="F:XTP diphosphatase activity"/>
    <property type="evidence" value="ECO:0007669"/>
    <property type="project" value="UniProtKB-ARBA"/>
</dbReference>
<dbReference type="Pfam" id="PF01725">
    <property type="entry name" value="Ham1p_like"/>
    <property type="match status" value="1"/>
</dbReference>
<keyword evidence="5" id="KW-0547">Nucleotide-binding</keyword>
<dbReference type="SUPFAM" id="SSF52972">
    <property type="entry name" value="ITPase-like"/>
    <property type="match status" value="1"/>
</dbReference>
<dbReference type="GO" id="GO:0000166">
    <property type="term" value="F:nucleotide binding"/>
    <property type="evidence" value="ECO:0007669"/>
    <property type="project" value="UniProtKB-KW"/>
</dbReference>
<evidence type="ECO:0000256" key="1">
    <source>
        <dbReference type="ARBA" id="ARBA00001946"/>
    </source>
</evidence>
<dbReference type="AlphaFoldDB" id="A0A0H5DMT0"/>
<comment type="subunit">
    <text evidence="3">Homodimer.</text>
</comment>
<evidence type="ECO:0000256" key="6">
    <source>
        <dbReference type="ARBA" id="ARBA00022801"/>
    </source>
</evidence>
<dbReference type="PANTHER" id="PTHR11067:SF9">
    <property type="entry name" value="INOSINE TRIPHOSPHATE PYROPHOSPHATASE"/>
    <property type="match status" value="1"/>
</dbReference>
<dbReference type="GO" id="GO:0035870">
    <property type="term" value="F:dITP diphosphatase activity"/>
    <property type="evidence" value="ECO:0007669"/>
    <property type="project" value="UniProtKB-ARBA"/>
</dbReference>
<dbReference type="RefSeq" id="WP_098037315.1">
    <property type="nucleotide sequence ID" value="NZ_CWGJ01000001.1"/>
</dbReference>
<keyword evidence="8" id="KW-0546">Nucleotide metabolism</keyword>
<dbReference type="GO" id="GO:0036220">
    <property type="term" value="F:ITP diphosphatase activity"/>
    <property type="evidence" value="ECO:0007669"/>
    <property type="project" value="UniProtKB-EC"/>
</dbReference>
<evidence type="ECO:0000313" key="18">
    <source>
        <dbReference type="EMBL" id="CRX37461.1"/>
    </source>
</evidence>
<evidence type="ECO:0000313" key="19">
    <source>
        <dbReference type="Proteomes" id="UP000220251"/>
    </source>
</evidence>
<comment type="catalytic activity">
    <reaction evidence="9">
        <text>dITP + H2O = dIMP + diphosphate + H(+)</text>
        <dbReference type="Rhea" id="RHEA:28342"/>
        <dbReference type="ChEBI" id="CHEBI:15377"/>
        <dbReference type="ChEBI" id="CHEBI:15378"/>
        <dbReference type="ChEBI" id="CHEBI:33019"/>
        <dbReference type="ChEBI" id="CHEBI:61194"/>
        <dbReference type="ChEBI" id="CHEBI:61382"/>
        <dbReference type="EC" id="3.6.1.66"/>
    </reaction>
</comment>
<comment type="catalytic activity">
    <reaction evidence="10">
        <text>XTP + H2O = XMP + diphosphate + H(+)</text>
        <dbReference type="Rhea" id="RHEA:28610"/>
        <dbReference type="ChEBI" id="CHEBI:15377"/>
        <dbReference type="ChEBI" id="CHEBI:15378"/>
        <dbReference type="ChEBI" id="CHEBI:33019"/>
        <dbReference type="ChEBI" id="CHEBI:57464"/>
        <dbReference type="ChEBI" id="CHEBI:61314"/>
        <dbReference type="EC" id="3.6.1.66"/>
    </reaction>
</comment>
<dbReference type="Proteomes" id="UP000220251">
    <property type="component" value="Unassembled WGS sequence"/>
</dbReference>
<accession>A0A0H5DMT0</accession>
<dbReference type="GO" id="GO:0046872">
    <property type="term" value="F:metal ion binding"/>
    <property type="evidence" value="ECO:0007669"/>
    <property type="project" value="UniProtKB-KW"/>
</dbReference>
<evidence type="ECO:0000256" key="5">
    <source>
        <dbReference type="ARBA" id="ARBA00022741"/>
    </source>
</evidence>
<sequence>MTVILATKNLHKIREIRDILSCVKDLDLVTLLNFPSYQPPEELGKSFEERAAAKALGAAKAMNKWAIADSTALVIPALGEDSVLLCQKHPTSTDKELRRQLLILMKGMESEKRYAYFHCCISLASPEGVLRTATAKTEGIIVQEERGSSGFGFDPLFIKHEYDRTFAEMDEKTKNRISHRRKALDRIIPLLEGRKQAAKEASCLS</sequence>
<dbReference type="InterPro" id="IPR029001">
    <property type="entry name" value="ITPase-like_fam"/>
</dbReference>
<gene>
    <name evidence="18" type="ORF">ELAC_0098</name>
</gene>
<dbReference type="InterPro" id="IPR002637">
    <property type="entry name" value="RdgB/HAM1"/>
</dbReference>
<proteinExistence type="inferred from homology"/>
<evidence type="ECO:0000256" key="2">
    <source>
        <dbReference type="ARBA" id="ARBA00008023"/>
    </source>
</evidence>
<evidence type="ECO:0000256" key="15">
    <source>
        <dbReference type="ARBA" id="ARBA00083186"/>
    </source>
</evidence>
<evidence type="ECO:0000256" key="8">
    <source>
        <dbReference type="ARBA" id="ARBA00023080"/>
    </source>
</evidence>
<evidence type="ECO:0000256" key="3">
    <source>
        <dbReference type="ARBA" id="ARBA00011738"/>
    </source>
</evidence>
<dbReference type="GO" id="GO:0009146">
    <property type="term" value="P:purine nucleoside triphosphate catabolic process"/>
    <property type="evidence" value="ECO:0007669"/>
    <property type="project" value="UniProtKB-ARBA"/>
</dbReference>
<keyword evidence="19" id="KW-1185">Reference proteome</keyword>
<comment type="similarity">
    <text evidence="2 17">Belongs to the HAM1 NTPase family.</text>
</comment>
<evidence type="ECO:0000256" key="17">
    <source>
        <dbReference type="RuleBase" id="RU003781"/>
    </source>
</evidence>
<dbReference type="FunFam" id="3.90.950.10:FF:000001">
    <property type="entry name" value="dITP/XTP pyrophosphatase"/>
    <property type="match status" value="1"/>
</dbReference>
<organism evidence="18 19">
    <name type="scientific">Estrella lausannensis</name>
    <dbReference type="NCBI Taxonomy" id="483423"/>
    <lineage>
        <taxon>Bacteria</taxon>
        <taxon>Pseudomonadati</taxon>
        <taxon>Chlamydiota</taxon>
        <taxon>Chlamydiia</taxon>
        <taxon>Parachlamydiales</taxon>
        <taxon>Candidatus Criblamydiaceae</taxon>
        <taxon>Estrella</taxon>
    </lineage>
</organism>
<keyword evidence="7" id="KW-0460">Magnesium</keyword>
<dbReference type="NCBIfam" id="TIGR00042">
    <property type="entry name" value="RdgB/HAM1 family non-canonical purine NTP pyrophosphatase"/>
    <property type="match status" value="1"/>
</dbReference>
<evidence type="ECO:0000256" key="9">
    <source>
        <dbReference type="ARBA" id="ARBA00051875"/>
    </source>
</evidence>
<dbReference type="EMBL" id="CWGJ01000001">
    <property type="protein sequence ID" value="CRX37461.1"/>
    <property type="molecule type" value="Genomic_DNA"/>
</dbReference>
<evidence type="ECO:0000256" key="10">
    <source>
        <dbReference type="ARBA" id="ARBA00052017"/>
    </source>
</evidence>
<comment type="cofactor">
    <cofactor evidence="1">
        <name>Mg(2+)</name>
        <dbReference type="ChEBI" id="CHEBI:18420"/>
    </cofactor>
</comment>
<evidence type="ECO:0000256" key="14">
    <source>
        <dbReference type="ARBA" id="ARBA00078805"/>
    </source>
</evidence>
<dbReference type="GO" id="GO:0005829">
    <property type="term" value="C:cytosol"/>
    <property type="evidence" value="ECO:0007669"/>
    <property type="project" value="TreeGrafter"/>
</dbReference>
<reference evidence="19" key="1">
    <citation type="submission" date="2015-06" db="EMBL/GenBank/DDBJ databases">
        <authorList>
            <person name="Bertelli C."/>
        </authorList>
    </citation>
    <scope>NUCLEOTIDE SEQUENCE [LARGE SCALE GENOMIC DNA]</scope>
    <source>
        <strain evidence="19">CRIB-30</strain>
    </source>
</reference>